<reference evidence="3" key="1">
    <citation type="submission" date="2020-08" db="EMBL/GenBank/DDBJ databases">
        <title>Lacibacter sp. S13-6-6 genome sequencing.</title>
        <authorList>
            <person name="Jin L."/>
        </authorList>
    </citation>
    <scope>NUCLEOTIDE SEQUENCE [LARGE SCALE GENOMIC DNA]</scope>
    <source>
        <strain evidence="3">S13-6-6</strain>
    </source>
</reference>
<feature type="domain" description="Amidohydrolase-related" evidence="1">
    <location>
        <begin position="85"/>
        <end position="429"/>
    </location>
</feature>
<dbReference type="Gene3D" id="3.20.20.140">
    <property type="entry name" value="Metal-dependent hydrolases"/>
    <property type="match status" value="1"/>
</dbReference>
<dbReference type="RefSeq" id="WP_182804321.1">
    <property type="nucleotide sequence ID" value="NZ_CP060007.1"/>
</dbReference>
<dbReference type="KEGG" id="lacs:H4075_03880"/>
<dbReference type="SUPFAM" id="SSF51338">
    <property type="entry name" value="Composite domain of metallo-dependent hydrolases"/>
    <property type="match status" value="1"/>
</dbReference>
<evidence type="ECO:0000313" key="3">
    <source>
        <dbReference type="Proteomes" id="UP000515344"/>
    </source>
</evidence>
<sequence>MNQIILAACFLLFSEALLSQSKNNFITYDQKEIVLQNARIIDVVKGKVLEGYSILISNGKIKAIEQTGKLLVPADVHVIDMNGKTILPGLVMLHEHMNYNTGAGVWQFHPVSFPKLFLAAGVTTLRTAGGENPMYDLNLKRRIDKGEATGPRMFVTGPMFNDVSGGFLGDFIISNYEEGRKATAFWAEKGCTSFKVYSDISREALRGVIDEAHARGLTITGHLGKMSCTEAANLGIDNIEHSFGSCSSDLNLAWDSTWNVNPEQKAVKDLIRILIAKNIVLTATPFADNNFGNVSLFDYLSTDERKRIEEYLKDPPPFLPKEVNERQLRPLEKLFIKSGGRVVLGADAADLGMLPGFQNHNAIVTMVKAGWSPLEVIKMATIDGATFLKVEHESGSIDVGKNADLLIVSGKPDQTIEDIRNVEIVFRNGIGYNSKALRARTKGLVGRY</sequence>
<dbReference type="InterPro" id="IPR006680">
    <property type="entry name" value="Amidohydro-rel"/>
</dbReference>
<organism evidence="2 3">
    <name type="scientific">Lacibacter sediminis</name>
    <dbReference type="NCBI Taxonomy" id="2760713"/>
    <lineage>
        <taxon>Bacteria</taxon>
        <taxon>Pseudomonadati</taxon>
        <taxon>Bacteroidota</taxon>
        <taxon>Chitinophagia</taxon>
        <taxon>Chitinophagales</taxon>
        <taxon>Chitinophagaceae</taxon>
        <taxon>Lacibacter</taxon>
    </lineage>
</organism>
<gene>
    <name evidence="2" type="ORF">H4075_03880</name>
</gene>
<dbReference type="InterPro" id="IPR011059">
    <property type="entry name" value="Metal-dep_hydrolase_composite"/>
</dbReference>
<dbReference type="EMBL" id="CP060007">
    <property type="protein sequence ID" value="QNA45348.1"/>
    <property type="molecule type" value="Genomic_DNA"/>
</dbReference>
<dbReference type="InterPro" id="IPR032466">
    <property type="entry name" value="Metal_Hydrolase"/>
</dbReference>
<keyword evidence="3" id="KW-1185">Reference proteome</keyword>
<dbReference type="SUPFAM" id="SSF51556">
    <property type="entry name" value="Metallo-dependent hydrolases"/>
    <property type="match status" value="1"/>
</dbReference>
<name>A0A7G5XIP5_9BACT</name>
<dbReference type="Gene3D" id="2.30.40.10">
    <property type="entry name" value="Urease, subunit C, domain 1"/>
    <property type="match status" value="1"/>
</dbReference>
<dbReference type="GO" id="GO:0016810">
    <property type="term" value="F:hydrolase activity, acting on carbon-nitrogen (but not peptide) bonds"/>
    <property type="evidence" value="ECO:0007669"/>
    <property type="project" value="InterPro"/>
</dbReference>
<dbReference type="PANTHER" id="PTHR43135:SF3">
    <property type="entry name" value="ALPHA-D-RIBOSE 1-METHYLPHOSPHONATE 5-TRIPHOSPHATE DIPHOSPHATASE"/>
    <property type="match status" value="1"/>
</dbReference>
<accession>A0A7G5XIP5</accession>
<evidence type="ECO:0000259" key="1">
    <source>
        <dbReference type="Pfam" id="PF01979"/>
    </source>
</evidence>
<dbReference type="PANTHER" id="PTHR43135">
    <property type="entry name" value="ALPHA-D-RIBOSE 1-METHYLPHOSPHONATE 5-TRIPHOSPHATE DIPHOSPHATASE"/>
    <property type="match status" value="1"/>
</dbReference>
<evidence type="ECO:0000313" key="2">
    <source>
        <dbReference type="EMBL" id="QNA45348.1"/>
    </source>
</evidence>
<dbReference type="AlphaFoldDB" id="A0A7G5XIP5"/>
<proteinExistence type="predicted"/>
<dbReference type="Proteomes" id="UP000515344">
    <property type="component" value="Chromosome"/>
</dbReference>
<protein>
    <submittedName>
        <fullName evidence="2">Amidohydrolase family protein</fullName>
    </submittedName>
</protein>
<dbReference type="InterPro" id="IPR051781">
    <property type="entry name" value="Metallo-dep_Hydrolase"/>
</dbReference>
<dbReference type="Pfam" id="PF01979">
    <property type="entry name" value="Amidohydro_1"/>
    <property type="match status" value="1"/>
</dbReference>